<evidence type="ECO:0000256" key="14">
    <source>
        <dbReference type="SAM" id="SignalP"/>
    </source>
</evidence>
<evidence type="ECO:0000256" key="6">
    <source>
        <dbReference type="ARBA" id="ARBA00022670"/>
    </source>
</evidence>
<keyword evidence="17" id="KW-1185">Reference proteome</keyword>
<dbReference type="eggNOG" id="COG1686">
    <property type="taxonomic scope" value="Bacteria"/>
</dbReference>
<dbReference type="RefSeq" id="WP_037333444.1">
    <property type="nucleotide sequence ID" value="NZ_APNK01000002.1"/>
</dbReference>
<dbReference type="InterPro" id="IPR015956">
    <property type="entry name" value="Peniciliin-bd_prot_C_sf"/>
</dbReference>
<keyword evidence="6" id="KW-0645">Protease</keyword>
<evidence type="ECO:0000256" key="9">
    <source>
        <dbReference type="ARBA" id="ARBA00022960"/>
    </source>
</evidence>
<dbReference type="GO" id="GO:0009252">
    <property type="term" value="P:peptidoglycan biosynthetic process"/>
    <property type="evidence" value="ECO:0007669"/>
    <property type="project" value="UniProtKB-UniPathway"/>
</dbReference>
<dbReference type="STRING" id="1304275.C41B8_02252"/>
<keyword evidence="7 14" id="KW-0732">Signal</keyword>
<dbReference type="InterPro" id="IPR012338">
    <property type="entry name" value="Beta-lactam/transpept-like"/>
</dbReference>
<comment type="pathway">
    <text evidence="2">Cell wall biogenesis; peptidoglycan biosynthesis.</text>
</comment>
<reference evidence="16 17" key="1">
    <citation type="submission" date="2013-03" db="EMBL/GenBank/DDBJ databases">
        <title>Salinisphaera hydrothermalis C41B8 Genome Sequencing.</title>
        <authorList>
            <person name="Li C."/>
            <person name="Lai Q."/>
            <person name="Shao Z."/>
        </authorList>
    </citation>
    <scope>NUCLEOTIDE SEQUENCE [LARGE SCALE GENOMIC DNA]</scope>
    <source>
        <strain evidence="16 17">C41B8</strain>
    </source>
</reference>
<organism evidence="16 17">
    <name type="scientific">Salinisphaera hydrothermalis (strain C41B8)</name>
    <dbReference type="NCBI Taxonomy" id="1304275"/>
    <lineage>
        <taxon>Bacteria</taxon>
        <taxon>Pseudomonadati</taxon>
        <taxon>Pseudomonadota</taxon>
        <taxon>Gammaproteobacteria</taxon>
        <taxon>Salinisphaerales</taxon>
        <taxon>Salinisphaeraceae</taxon>
        <taxon>Salinisphaera</taxon>
    </lineage>
</organism>
<dbReference type="AlphaFoldDB" id="A0A084IQD0"/>
<keyword evidence="8" id="KW-0378">Hydrolase</keyword>
<sequence length="382" mass="42409">MKAWLTCLTLAISWTMVPLARADAPRVPAPRALGAPSYILTTYRSGQTLVAKHPDEEIAPASFAKLMVSYIVFDAMRHGRLSPQTELTVSKKAWRTSGSRMFLKVGDKVSVNQLLHGLITMAGNDAAVELAQSIAGTTSTFVIYMNRYAARLDLGHTHFVNVTGLPASGQYVSAADMARLYAALVHRFPRYYRRYFNQRVFTYDGIKQYNRNSLLWSDPRVDGGVTGYEKSAGYHLAASASADGMRVIAVVLGARSALARKHECDALINYAFRYYRSGTVWPADRPIKSLRIWDGADDRLPVIARGAINVAYPRGQRNALVYQARLPARMMAPVHKGARLGQLRILYNDRLLREVPIYAGATVKRGSFFSRAYDNVELLLGA</sequence>
<evidence type="ECO:0000256" key="1">
    <source>
        <dbReference type="ARBA" id="ARBA00003217"/>
    </source>
</evidence>
<dbReference type="InterPro" id="IPR018044">
    <property type="entry name" value="Peptidase_S11"/>
</dbReference>
<dbReference type="EMBL" id="APNK01000002">
    <property type="protein sequence ID" value="KEZ78914.1"/>
    <property type="molecule type" value="Genomic_DNA"/>
</dbReference>
<dbReference type="GO" id="GO:0006508">
    <property type="term" value="P:proteolysis"/>
    <property type="evidence" value="ECO:0007669"/>
    <property type="project" value="UniProtKB-KW"/>
</dbReference>
<dbReference type="GO" id="GO:0009002">
    <property type="term" value="F:serine-type D-Ala-D-Ala carboxypeptidase activity"/>
    <property type="evidence" value="ECO:0007669"/>
    <property type="project" value="UniProtKB-EC"/>
</dbReference>
<keyword evidence="11" id="KW-0961">Cell wall biogenesis/degradation</keyword>
<dbReference type="Pfam" id="PF00768">
    <property type="entry name" value="Peptidase_S11"/>
    <property type="match status" value="1"/>
</dbReference>
<evidence type="ECO:0000256" key="3">
    <source>
        <dbReference type="ARBA" id="ARBA00007164"/>
    </source>
</evidence>
<evidence type="ECO:0000256" key="4">
    <source>
        <dbReference type="ARBA" id="ARBA00012448"/>
    </source>
</evidence>
<evidence type="ECO:0000256" key="13">
    <source>
        <dbReference type="RuleBase" id="RU004016"/>
    </source>
</evidence>
<dbReference type="EC" id="3.4.16.4" evidence="4"/>
<keyword evidence="5" id="KW-0121">Carboxypeptidase</keyword>
<evidence type="ECO:0000256" key="11">
    <source>
        <dbReference type="ARBA" id="ARBA00023316"/>
    </source>
</evidence>
<evidence type="ECO:0000256" key="5">
    <source>
        <dbReference type="ARBA" id="ARBA00022645"/>
    </source>
</evidence>
<name>A0A084IQD0_SALHC</name>
<dbReference type="Proteomes" id="UP000028302">
    <property type="component" value="Unassembled WGS sequence"/>
</dbReference>
<evidence type="ECO:0000256" key="7">
    <source>
        <dbReference type="ARBA" id="ARBA00022729"/>
    </source>
</evidence>
<gene>
    <name evidence="16" type="ORF">C41B8_02252</name>
</gene>
<proteinExistence type="inferred from homology"/>
<dbReference type="PATRIC" id="fig|1304275.5.peg.457"/>
<dbReference type="PRINTS" id="PR00725">
    <property type="entry name" value="DADACBPTASE1"/>
</dbReference>
<dbReference type="PANTHER" id="PTHR21581:SF6">
    <property type="entry name" value="TRAFFICKING PROTEIN PARTICLE COMPLEX SUBUNIT 12"/>
    <property type="match status" value="1"/>
</dbReference>
<comment type="catalytic activity">
    <reaction evidence="12">
        <text>Preferential cleavage: (Ac)2-L-Lys-D-Ala-|-D-Ala. Also transpeptidation of peptidyl-alanyl moieties that are N-acyl substituents of D-alanine.</text>
        <dbReference type="EC" id="3.4.16.4"/>
    </reaction>
</comment>
<dbReference type="SUPFAM" id="SSF56601">
    <property type="entry name" value="beta-lactamase/transpeptidase-like"/>
    <property type="match status" value="1"/>
</dbReference>
<dbReference type="Gene3D" id="2.60.410.10">
    <property type="entry name" value="D-Ala-D-Ala carboxypeptidase, C-terminal domain"/>
    <property type="match status" value="1"/>
</dbReference>
<dbReference type="Pfam" id="PF07943">
    <property type="entry name" value="PBP5_C"/>
    <property type="match status" value="1"/>
</dbReference>
<dbReference type="SUPFAM" id="SSF69189">
    <property type="entry name" value="Penicillin-binding protein associated domain"/>
    <property type="match status" value="1"/>
</dbReference>
<keyword evidence="10" id="KW-0573">Peptidoglycan synthesis</keyword>
<comment type="function">
    <text evidence="1">Removes C-terminal D-alanyl residues from sugar-peptide cell wall precursors.</text>
</comment>
<dbReference type="GO" id="GO:0071555">
    <property type="term" value="P:cell wall organization"/>
    <property type="evidence" value="ECO:0007669"/>
    <property type="project" value="UniProtKB-KW"/>
</dbReference>
<evidence type="ECO:0000259" key="15">
    <source>
        <dbReference type="SMART" id="SM00936"/>
    </source>
</evidence>
<evidence type="ECO:0000313" key="16">
    <source>
        <dbReference type="EMBL" id="KEZ78914.1"/>
    </source>
</evidence>
<feature type="domain" description="Peptidase S11 D-Ala-D-Ala carboxypeptidase A C-terminal" evidence="15">
    <location>
        <begin position="275"/>
        <end position="365"/>
    </location>
</feature>
<comment type="similarity">
    <text evidence="3 13">Belongs to the peptidase S11 family.</text>
</comment>
<dbReference type="InterPro" id="IPR037167">
    <property type="entry name" value="Peptidase_S11_C_sf"/>
</dbReference>
<dbReference type="Gene3D" id="3.40.710.10">
    <property type="entry name" value="DD-peptidase/beta-lactamase superfamily"/>
    <property type="match status" value="1"/>
</dbReference>
<feature type="signal peptide" evidence="14">
    <location>
        <begin position="1"/>
        <end position="22"/>
    </location>
</feature>
<protein>
    <recommendedName>
        <fullName evidence="4">serine-type D-Ala-D-Ala carboxypeptidase</fullName>
        <ecNumber evidence="4">3.4.16.4</ecNumber>
    </recommendedName>
</protein>
<dbReference type="InterPro" id="IPR001967">
    <property type="entry name" value="Peptidase_S11_N"/>
</dbReference>
<dbReference type="SMART" id="SM00936">
    <property type="entry name" value="PBP5_C"/>
    <property type="match status" value="1"/>
</dbReference>
<evidence type="ECO:0000256" key="2">
    <source>
        <dbReference type="ARBA" id="ARBA00004752"/>
    </source>
</evidence>
<dbReference type="UniPathway" id="UPA00219"/>
<keyword evidence="9" id="KW-0133">Cell shape</keyword>
<evidence type="ECO:0000256" key="12">
    <source>
        <dbReference type="ARBA" id="ARBA00034000"/>
    </source>
</evidence>
<accession>A0A084IQD0</accession>
<dbReference type="GO" id="GO:0008360">
    <property type="term" value="P:regulation of cell shape"/>
    <property type="evidence" value="ECO:0007669"/>
    <property type="project" value="UniProtKB-KW"/>
</dbReference>
<evidence type="ECO:0000256" key="8">
    <source>
        <dbReference type="ARBA" id="ARBA00022801"/>
    </source>
</evidence>
<comment type="caution">
    <text evidence="16">The sequence shown here is derived from an EMBL/GenBank/DDBJ whole genome shotgun (WGS) entry which is preliminary data.</text>
</comment>
<dbReference type="OrthoDB" id="9795979at2"/>
<evidence type="ECO:0000256" key="10">
    <source>
        <dbReference type="ARBA" id="ARBA00022984"/>
    </source>
</evidence>
<evidence type="ECO:0000313" key="17">
    <source>
        <dbReference type="Proteomes" id="UP000028302"/>
    </source>
</evidence>
<feature type="chain" id="PRO_5001776800" description="serine-type D-Ala-D-Ala carboxypeptidase" evidence="14">
    <location>
        <begin position="23"/>
        <end position="382"/>
    </location>
</feature>
<dbReference type="InterPro" id="IPR012907">
    <property type="entry name" value="Peptidase_S11_C"/>
</dbReference>
<dbReference type="PANTHER" id="PTHR21581">
    <property type="entry name" value="D-ALANYL-D-ALANINE CARBOXYPEPTIDASE"/>
    <property type="match status" value="1"/>
</dbReference>